<dbReference type="EMBL" id="AUWU02000006">
    <property type="protein sequence ID" value="KAH0571494.1"/>
    <property type="molecule type" value="Genomic_DNA"/>
</dbReference>
<evidence type="ECO:0000313" key="1">
    <source>
        <dbReference type="EMBL" id="EST42718.1"/>
    </source>
</evidence>
<protein>
    <submittedName>
        <fullName evidence="1">Uncharacterized protein</fullName>
    </submittedName>
</protein>
<evidence type="ECO:0000313" key="3">
    <source>
        <dbReference type="Proteomes" id="UP000018208"/>
    </source>
</evidence>
<organism evidence="1">
    <name type="scientific">Spironucleus salmonicida</name>
    <dbReference type="NCBI Taxonomy" id="348837"/>
    <lineage>
        <taxon>Eukaryota</taxon>
        <taxon>Metamonada</taxon>
        <taxon>Diplomonadida</taxon>
        <taxon>Hexamitidae</taxon>
        <taxon>Hexamitinae</taxon>
        <taxon>Spironucleus</taxon>
    </lineage>
</organism>
<reference evidence="1 2" key="1">
    <citation type="journal article" date="2014" name="PLoS Genet.">
        <title>The Genome of Spironucleus salmonicida Highlights a Fish Pathogen Adapted to Fluctuating Environments.</title>
        <authorList>
            <person name="Xu F."/>
            <person name="Jerlstrom-Hultqvist J."/>
            <person name="Einarsson E."/>
            <person name="Astvaldsson A."/>
            <person name="Svard S.G."/>
            <person name="Andersson J.O."/>
        </authorList>
    </citation>
    <scope>NUCLEOTIDE SEQUENCE</scope>
    <source>
        <strain evidence="2">ATCC 50377</strain>
    </source>
</reference>
<keyword evidence="3" id="KW-1185">Reference proteome</keyword>
<dbReference type="EMBL" id="KI546157">
    <property type="protein sequence ID" value="EST42718.1"/>
    <property type="molecule type" value="Genomic_DNA"/>
</dbReference>
<dbReference type="AlphaFoldDB" id="V6LEN6"/>
<name>V6LEN6_9EUKA</name>
<sequence>MFACCRPLKKIDNEEDPNQNNTLTIYQVSKTASATPSPQQLSSPNINKLTPIKYTQQLRQTSFSKENDRISKISPKKPKQSIFGIISPPLRGSQLPPKIPKKQKTAEEEDILLYEMALLQTKIQKLQLKLQKLDMYQKKSDRLENMLQYKDQLIKEQQIVISDLEQQLLKNTQGELVLLNNELTLKNQLLTNECNGLLDDNDLLRESLKIQHEII</sequence>
<accession>V6LEN6</accession>
<evidence type="ECO:0000313" key="2">
    <source>
        <dbReference type="EMBL" id="KAH0571494.1"/>
    </source>
</evidence>
<proteinExistence type="predicted"/>
<reference evidence="2" key="2">
    <citation type="submission" date="2020-12" db="EMBL/GenBank/DDBJ databases">
        <title>New Spironucleus salmonicida genome in near-complete chromosomes.</title>
        <authorList>
            <person name="Xu F."/>
            <person name="Kurt Z."/>
            <person name="Jimenez-Gonzalez A."/>
            <person name="Astvaldsson A."/>
            <person name="Andersson J.O."/>
            <person name="Svard S.G."/>
        </authorList>
    </citation>
    <scope>NUCLEOTIDE SEQUENCE</scope>
    <source>
        <strain evidence="2">ATCC 50377</strain>
    </source>
</reference>
<gene>
    <name evidence="1" type="ORF">SS50377_17741</name>
    <name evidence="2" type="ORF">SS50377_25680</name>
</gene>
<dbReference type="VEuPathDB" id="GiardiaDB:SS50377_25680"/>
<dbReference type="Proteomes" id="UP000018208">
    <property type="component" value="Unassembled WGS sequence"/>
</dbReference>